<accession>A0A4V3DI53</accession>
<evidence type="ECO:0000313" key="2">
    <source>
        <dbReference type="Proteomes" id="UP000295724"/>
    </source>
</evidence>
<comment type="caution">
    <text evidence="1">The sequence shown here is derived from an EMBL/GenBank/DDBJ whole genome shotgun (WGS) entry which is preliminary data.</text>
</comment>
<dbReference type="Proteomes" id="UP000295724">
    <property type="component" value="Unassembled WGS sequence"/>
</dbReference>
<dbReference type="InterPro" id="IPR051213">
    <property type="entry name" value="START_lipid_transfer"/>
</dbReference>
<proteinExistence type="predicted"/>
<name>A0A4V3DI53_9GAMM</name>
<dbReference type="PANTHER" id="PTHR19308">
    <property type="entry name" value="PHOSPHATIDYLCHOLINE TRANSFER PROTEIN"/>
    <property type="match status" value="1"/>
</dbReference>
<dbReference type="SUPFAM" id="SSF55961">
    <property type="entry name" value="Bet v1-like"/>
    <property type="match status" value="1"/>
</dbReference>
<organism evidence="1 2">
    <name type="scientific">Marinicella litoralis</name>
    <dbReference type="NCBI Taxonomy" id="644220"/>
    <lineage>
        <taxon>Bacteria</taxon>
        <taxon>Pseudomonadati</taxon>
        <taxon>Pseudomonadota</taxon>
        <taxon>Gammaproteobacteria</taxon>
        <taxon>Lysobacterales</taxon>
        <taxon>Marinicellaceae</taxon>
        <taxon>Marinicella</taxon>
    </lineage>
</organism>
<sequence>MVLGGCILLSNALLAENWQLKIDDEGIQVFQQQKHDQYHLLHTKGEFQVTAQPATVFALLRDLTVCQQWIYGCLEAKRENEWVHMVFKGPLWFSDRDVVFDIEVTFLSEQQQWLIQLTGQPQFKPNDDYVRIDDFNASWLLTPIDQNQLLVTYELYMDPGIKLKSGVNKYNRDVTFRTLKNMREMLNQSPYIEQKVLPEKYQKMSTEE</sequence>
<evidence type="ECO:0008006" key="3">
    <source>
        <dbReference type="Google" id="ProtNLM"/>
    </source>
</evidence>
<evidence type="ECO:0000313" key="1">
    <source>
        <dbReference type="EMBL" id="TDR20751.1"/>
    </source>
</evidence>
<reference evidence="1 2" key="1">
    <citation type="submission" date="2019-03" db="EMBL/GenBank/DDBJ databases">
        <title>Genomic Encyclopedia of Type Strains, Phase IV (KMG-IV): sequencing the most valuable type-strain genomes for metagenomic binning, comparative biology and taxonomic classification.</title>
        <authorList>
            <person name="Goeker M."/>
        </authorList>
    </citation>
    <scope>NUCLEOTIDE SEQUENCE [LARGE SCALE GENOMIC DNA]</scope>
    <source>
        <strain evidence="1 2">DSM 25488</strain>
    </source>
</reference>
<keyword evidence="2" id="KW-1185">Reference proteome</keyword>
<dbReference type="PANTHER" id="PTHR19308:SF14">
    <property type="entry name" value="START DOMAIN-CONTAINING PROTEIN"/>
    <property type="match status" value="1"/>
</dbReference>
<dbReference type="EMBL" id="SNZB01000003">
    <property type="protein sequence ID" value="TDR20751.1"/>
    <property type="molecule type" value="Genomic_DNA"/>
</dbReference>
<gene>
    <name evidence="1" type="ORF">C8D91_1729</name>
</gene>
<dbReference type="InterPro" id="IPR023393">
    <property type="entry name" value="START-like_dom_sf"/>
</dbReference>
<protein>
    <recommendedName>
        <fullName evidence="3">START domain-containing protein</fullName>
    </recommendedName>
</protein>
<dbReference type="Gene3D" id="3.30.530.20">
    <property type="match status" value="1"/>
</dbReference>
<dbReference type="AlphaFoldDB" id="A0A4V3DI53"/>